<dbReference type="InterPro" id="IPR000337">
    <property type="entry name" value="GPCR_3"/>
</dbReference>
<dbReference type="InterPro" id="IPR028082">
    <property type="entry name" value="Peripla_BP_I"/>
</dbReference>
<evidence type="ECO:0000256" key="2">
    <source>
        <dbReference type="ARBA" id="ARBA00022692"/>
    </source>
</evidence>
<feature type="domain" description="Receptor ligand binding region" evidence="8">
    <location>
        <begin position="53"/>
        <end position="219"/>
    </location>
</feature>
<evidence type="ECO:0000256" key="6">
    <source>
        <dbReference type="ARBA" id="ARBA00023180"/>
    </source>
</evidence>
<dbReference type="GO" id="GO:0004930">
    <property type="term" value="F:G protein-coupled receptor activity"/>
    <property type="evidence" value="ECO:0007669"/>
    <property type="project" value="InterPro"/>
</dbReference>
<keyword evidence="6" id="KW-0325">Glycoprotein</keyword>
<dbReference type="GO" id="GO:0038023">
    <property type="term" value="F:signaling receptor activity"/>
    <property type="evidence" value="ECO:0000318"/>
    <property type="project" value="GO_Central"/>
</dbReference>
<proteinExistence type="predicted"/>
<dbReference type="Proteomes" id="UP000001554">
    <property type="component" value="Chromosome 12"/>
</dbReference>
<accession>A0A9J7M1T1</accession>
<evidence type="ECO:0000256" key="3">
    <source>
        <dbReference type="ARBA" id="ARBA00022989"/>
    </source>
</evidence>
<dbReference type="PRINTS" id="PR01176">
    <property type="entry name" value="GABABRECEPTR"/>
</dbReference>
<feature type="signal peptide" evidence="7">
    <location>
        <begin position="1"/>
        <end position="28"/>
    </location>
</feature>
<dbReference type="RefSeq" id="XP_035692505.1">
    <property type="nucleotide sequence ID" value="XM_035836612.1"/>
</dbReference>
<sequence length="249" mass="27734">MAFTVRFLTLQSLLPLMWTILFSIHTEAVESKKNLTVVVLVPWTGPWPIGKRMAPAAAVAIDDINNNDAILPDYHIDFVWRDTGCSAREGTDVTMELYDELRADLRAIIGPGCDAVCGPIGVLAASWNVPVVSWGCASSHLSNKDEYPTFARTVGPFTKTGALFVSLLKHFGWSRAAILASTQQVWQTTSHAIKLALEDDGITVAFFQSFDPWYEQMSDRERAMHHDALETAKQKARSNHSNFPHAFLW</sequence>
<evidence type="ECO:0000259" key="8">
    <source>
        <dbReference type="Pfam" id="PF01094"/>
    </source>
</evidence>
<protein>
    <submittedName>
        <fullName evidence="10">Gamma-aminobutyric acid type B receptor subunit 1-like</fullName>
    </submittedName>
</protein>
<organism evidence="9 10">
    <name type="scientific">Branchiostoma floridae</name>
    <name type="common">Florida lancelet</name>
    <name type="synonym">Amphioxus</name>
    <dbReference type="NCBI Taxonomy" id="7739"/>
    <lineage>
        <taxon>Eukaryota</taxon>
        <taxon>Metazoa</taxon>
        <taxon>Chordata</taxon>
        <taxon>Cephalochordata</taxon>
        <taxon>Leptocardii</taxon>
        <taxon>Amphioxiformes</taxon>
        <taxon>Branchiostomatidae</taxon>
        <taxon>Branchiostoma</taxon>
    </lineage>
</organism>
<dbReference type="InterPro" id="IPR052612">
    <property type="entry name" value="ANP_Clearance_Receptor"/>
</dbReference>
<evidence type="ECO:0000313" key="10">
    <source>
        <dbReference type="RefSeq" id="XP_035692505.1"/>
    </source>
</evidence>
<keyword evidence="3" id="KW-1133">Transmembrane helix</keyword>
<keyword evidence="9" id="KW-1185">Reference proteome</keyword>
<dbReference type="PRINTS" id="PR00248">
    <property type="entry name" value="GPCRMGR"/>
</dbReference>
<dbReference type="Gene3D" id="3.40.50.2300">
    <property type="match status" value="1"/>
</dbReference>
<dbReference type="KEGG" id="bfo:118426978"/>
<dbReference type="Pfam" id="PF01094">
    <property type="entry name" value="ANF_receptor"/>
    <property type="match status" value="1"/>
</dbReference>
<dbReference type="GeneID" id="118426978"/>
<dbReference type="GO" id="GO:0016020">
    <property type="term" value="C:membrane"/>
    <property type="evidence" value="ECO:0007669"/>
    <property type="project" value="UniProtKB-SubCell"/>
</dbReference>
<reference evidence="10" key="2">
    <citation type="submission" date="2025-08" db="UniProtKB">
        <authorList>
            <consortium name="RefSeq"/>
        </authorList>
    </citation>
    <scope>IDENTIFICATION</scope>
    <source>
        <strain evidence="10">S238N-H82</strain>
        <tissue evidence="10">Testes</tissue>
    </source>
</reference>
<evidence type="ECO:0000313" key="9">
    <source>
        <dbReference type="Proteomes" id="UP000001554"/>
    </source>
</evidence>
<dbReference type="PANTHER" id="PTHR44755">
    <property type="entry name" value="NATRIURETIC PEPTIDE RECEPTOR 3-RELATED"/>
    <property type="match status" value="1"/>
</dbReference>
<dbReference type="InterPro" id="IPR001828">
    <property type="entry name" value="ANF_lig-bd_rcpt"/>
</dbReference>
<gene>
    <name evidence="10" type="primary">LOC118426978</name>
</gene>
<dbReference type="OMA" id="RINEDQT"/>
<evidence type="ECO:0000256" key="7">
    <source>
        <dbReference type="SAM" id="SignalP"/>
    </source>
</evidence>
<evidence type="ECO:0000256" key="1">
    <source>
        <dbReference type="ARBA" id="ARBA00004141"/>
    </source>
</evidence>
<dbReference type="PANTHER" id="PTHR44755:SF8">
    <property type="entry name" value="RECEPTOR LIGAND BINDING REGION DOMAIN-CONTAINING PROTEIN"/>
    <property type="match status" value="1"/>
</dbReference>
<evidence type="ECO:0000256" key="5">
    <source>
        <dbReference type="ARBA" id="ARBA00023170"/>
    </source>
</evidence>
<keyword evidence="4" id="KW-0472">Membrane</keyword>
<dbReference type="OrthoDB" id="10065192at2759"/>
<dbReference type="GO" id="GO:0007165">
    <property type="term" value="P:signal transduction"/>
    <property type="evidence" value="ECO:0000318"/>
    <property type="project" value="GO_Central"/>
</dbReference>
<keyword evidence="2" id="KW-0812">Transmembrane</keyword>
<evidence type="ECO:0000256" key="4">
    <source>
        <dbReference type="ARBA" id="ARBA00023136"/>
    </source>
</evidence>
<keyword evidence="5" id="KW-0675">Receptor</keyword>
<feature type="chain" id="PRO_5039890610" evidence="7">
    <location>
        <begin position="29"/>
        <end position="249"/>
    </location>
</feature>
<dbReference type="GO" id="GO:0017046">
    <property type="term" value="F:peptide hormone binding"/>
    <property type="evidence" value="ECO:0000318"/>
    <property type="project" value="GO_Central"/>
</dbReference>
<name>A0A9J7M1T1_BRAFL</name>
<dbReference type="SUPFAM" id="SSF53822">
    <property type="entry name" value="Periplasmic binding protein-like I"/>
    <property type="match status" value="1"/>
</dbReference>
<keyword evidence="7" id="KW-0732">Signal</keyword>
<dbReference type="AlphaFoldDB" id="A0A9J7M1T1"/>
<comment type="subcellular location">
    <subcellularLocation>
        <location evidence="1">Membrane</location>
        <topology evidence="1">Multi-pass membrane protein</topology>
    </subcellularLocation>
</comment>
<reference evidence="9" key="1">
    <citation type="journal article" date="2020" name="Nat. Ecol. Evol.">
        <title>Deeply conserved synteny resolves early events in vertebrate evolution.</title>
        <authorList>
            <person name="Simakov O."/>
            <person name="Marletaz F."/>
            <person name="Yue J.X."/>
            <person name="O'Connell B."/>
            <person name="Jenkins J."/>
            <person name="Brandt A."/>
            <person name="Calef R."/>
            <person name="Tung C.H."/>
            <person name="Huang T.K."/>
            <person name="Schmutz J."/>
            <person name="Satoh N."/>
            <person name="Yu J.K."/>
            <person name="Putnam N.H."/>
            <person name="Green R.E."/>
            <person name="Rokhsar D.S."/>
        </authorList>
    </citation>
    <scope>NUCLEOTIDE SEQUENCE [LARGE SCALE GENOMIC DNA]</scope>
    <source>
        <strain evidence="9">S238N-H82</strain>
    </source>
</reference>